<sequence length="226" mass="25836">MSIQFEITCVDAQTLDWMTMAPGGNSRRQSDDEQDGIHEQRPSYQRANSVDEVSGQAPAIVSTFLSECFRADGLPVPQELSENQRKVNKEVAHVIRDIGDRLSNDTTLNSLISQVVVSKDTAFDTFLQVGAQIFSDGKVNWGRIVTLFYFGYKLALQVIKQIPLIKMIIGWVCEFIKDRLAKWIFEQGGWESVVDYFKALRQRHDLEVYFVFSCICALGFYLLYRK</sequence>
<dbReference type="InterPro" id="IPR036834">
    <property type="entry name" value="Bcl-2-like_sf"/>
</dbReference>
<keyword evidence="7" id="KW-1185">Reference proteome</keyword>
<dbReference type="Gene3D" id="1.10.437.10">
    <property type="entry name" value="Blc2-like"/>
    <property type="match status" value="1"/>
</dbReference>
<keyword evidence="2" id="KW-0053">Apoptosis</keyword>
<dbReference type="InterPro" id="IPR046371">
    <property type="entry name" value="Bcl-2_BH1-3"/>
</dbReference>
<evidence type="ECO:0000313" key="6">
    <source>
        <dbReference type="EMBL" id="PFX28631.1"/>
    </source>
</evidence>
<name>A0A2B4SFI9_STYPI</name>
<keyword evidence="4" id="KW-0812">Transmembrane</keyword>
<evidence type="ECO:0000256" key="4">
    <source>
        <dbReference type="SAM" id="Phobius"/>
    </source>
</evidence>
<evidence type="ECO:0000256" key="3">
    <source>
        <dbReference type="SAM" id="MobiDB-lite"/>
    </source>
</evidence>
<evidence type="ECO:0000259" key="5">
    <source>
        <dbReference type="SMART" id="SM00337"/>
    </source>
</evidence>
<dbReference type="Pfam" id="PF00452">
    <property type="entry name" value="Bcl-2"/>
    <property type="match status" value="1"/>
</dbReference>
<dbReference type="GO" id="GO:0051400">
    <property type="term" value="F:BH domain binding"/>
    <property type="evidence" value="ECO:0007669"/>
    <property type="project" value="TreeGrafter"/>
</dbReference>
<dbReference type="InterPro" id="IPR002475">
    <property type="entry name" value="Bcl2-like"/>
</dbReference>
<proteinExistence type="inferred from homology"/>
<dbReference type="PANTHER" id="PTHR11256">
    <property type="entry name" value="BCL-2 RELATED"/>
    <property type="match status" value="1"/>
</dbReference>
<dbReference type="SMART" id="SM00337">
    <property type="entry name" value="BCL"/>
    <property type="match status" value="1"/>
</dbReference>
<keyword evidence="4" id="KW-1133">Transmembrane helix</keyword>
<evidence type="ECO:0000256" key="1">
    <source>
        <dbReference type="ARBA" id="ARBA00009458"/>
    </source>
</evidence>
<protein>
    <submittedName>
        <fullName evidence="6">Apoptosis regulator BAX</fullName>
    </submittedName>
</protein>
<reference evidence="7" key="1">
    <citation type="journal article" date="2017" name="bioRxiv">
        <title>Comparative analysis of the genomes of Stylophora pistillata and Acropora digitifera provides evidence for extensive differences between species of corals.</title>
        <authorList>
            <person name="Voolstra C.R."/>
            <person name="Li Y."/>
            <person name="Liew Y.J."/>
            <person name="Baumgarten S."/>
            <person name="Zoccola D."/>
            <person name="Flot J.-F."/>
            <person name="Tambutte S."/>
            <person name="Allemand D."/>
            <person name="Aranda M."/>
        </authorList>
    </citation>
    <scope>NUCLEOTIDE SEQUENCE [LARGE SCALE GENOMIC DNA]</scope>
</reference>
<feature type="transmembrane region" description="Helical" evidence="4">
    <location>
        <begin position="206"/>
        <end position="224"/>
    </location>
</feature>
<feature type="region of interest" description="Disordered" evidence="3">
    <location>
        <begin position="20"/>
        <end position="51"/>
    </location>
</feature>
<dbReference type="InterPro" id="IPR026298">
    <property type="entry name" value="Bcl-2_fam"/>
</dbReference>
<dbReference type="STRING" id="50429.A0A2B4SFI9"/>
<dbReference type="CDD" id="cd06845">
    <property type="entry name" value="Bcl-2_like"/>
    <property type="match status" value="1"/>
</dbReference>
<dbReference type="GO" id="GO:0005741">
    <property type="term" value="C:mitochondrial outer membrane"/>
    <property type="evidence" value="ECO:0007669"/>
    <property type="project" value="TreeGrafter"/>
</dbReference>
<accession>A0A2B4SFI9</accession>
<dbReference type="AlphaFoldDB" id="A0A2B4SFI9"/>
<dbReference type="GO" id="GO:0042981">
    <property type="term" value="P:regulation of apoptotic process"/>
    <property type="evidence" value="ECO:0007669"/>
    <property type="project" value="InterPro"/>
</dbReference>
<comment type="caution">
    <text evidence="6">The sequence shown here is derived from an EMBL/GenBank/DDBJ whole genome shotgun (WGS) entry which is preliminary data.</text>
</comment>
<keyword evidence="4" id="KW-0472">Membrane</keyword>
<gene>
    <name evidence="6" type="primary">BAX</name>
    <name evidence="6" type="ORF">AWC38_SpisGene6639</name>
</gene>
<feature type="compositionally biased region" description="Basic and acidic residues" evidence="3">
    <location>
        <begin position="28"/>
        <end position="41"/>
    </location>
</feature>
<comment type="similarity">
    <text evidence="1">Belongs to the Bcl-2 family.</text>
</comment>
<dbReference type="PANTHER" id="PTHR11256:SF56">
    <property type="entry name" value="BCL-2 BCL-2 HOMOLOGY REGION 1-3 DOMAIN-CONTAINING PROTEIN"/>
    <property type="match status" value="1"/>
</dbReference>
<dbReference type="SUPFAM" id="SSF56854">
    <property type="entry name" value="Bcl-2 inhibitors of programmed cell death"/>
    <property type="match status" value="1"/>
</dbReference>
<feature type="domain" description="Bcl-2 Bcl-2 homology region 1-3" evidence="5">
    <location>
        <begin position="95"/>
        <end position="190"/>
    </location>
</feature>
<organism evidence="6 7">
    <name type="scientific">Stylophora pistillata</name>
    <name type="common">Smooth cauliflower coral</name>
    <dbReference type="NCBI Taxonomy" id="50429"/>
    <lineage>
        <taxon>Eukaryota</taxon>
        <taxon>Metazoa</taxon>
        <taxon>Cnidaria</taxon>
        <taxon>Anthozoa</taxon>
        <taxon>Hexacorallia</taxon>
        <taxon>Scleractinia</taxon>
        <taxon>Astrocoeniina</taxon>
        <taxon>Pocilloporidae</taxon>
        <taxon>Stylophora</taxon>
    </lineage>
</organism>
<evidence type="ECO:0000313" key="7">
    <source>
        <dbReference type="Proteomes" id="UP000225706"/>
    </source>
</evidence>
<dbReference type="GO" id="GO:0008630">
    <property type="term" value="P:intrinsic apoptotic signaling pathway in response to DNA damage"/>
    <property type="evidence" value="ECO:0007669"/>
    <property type="project" value="TreeGrafter"/>
</dbReference>
<dbReference type="Proteomes" id="UP000225706">
    <property type="component" value="Unassembled WGS sequence"/>
</dbReference>
<dbReference type="GO" id="GO:0001836">
    <property type="term" value="P:release of cytochrome c from mitochondria"/>
    <property type="evidence" value="ECO:0007669"/>
    <property type="project" value="TreeGrafter"/>
</dbReference>
<dbReference type="GO" id="GO:0097192">
    <property type="term" value="P:extrinsic apoptotic signaling pathway in absence of ligand"/>
    <property type="evidence" value="ECO:0007669"/>
    <property type="project" value="TreeGrafter"/>
</dbReference>
<dbReference type="EMBL" id="LSMT01000080">
    <property type="protein sequence ID" value="PFX28631.1"/>
    <property type="molecule type" value="Genomic_DNA"/>
</dbReference>
<dbReference type="OrthoDB" id="6080198at2759"/>
<evidence type="ECO:0000256" key="2">
    <source>
        <dbReference type="ARBA" id="ARBA00022703"/>
    </source>
</evidence>
<dbReference type="PROSITE" id="PS50062">
    <property type="entry name" value="BCL2_FAMILY"/>
    <property type="match status" value="1"/>
</dbReference>
<dbReference type="PRINTS" id="PR01862">
    <property type="entry name" value="BCL2FAMILY"/>
</dbReference>